<dbReference type="InterPro" id="IPR036537">
    <property type="entry name" value="Adaptor_Cbl_N_dom_sf"/>
</dbReference>
<dbReference type="RefSeq" id="XP_037213857.1">
    <property type="nucleotide sequence ID" value="XM_037369861.1"/>
</dbReference>
<sequence length="1083" mass="117995">MPPTPRRGPIPLDSALRHVAATAEVLDVLGKNVGTPFLDVICVTVKAVVSSGQNIRRNKGECAELLESTNQLLRAVLALHIRPAGAPTKIDGPGGVAHEYLGPVLSPAALEQLGRLVETVHKVHHFLEAQQERGRFRQIFRTSETQGLLKECRAGLQAGVDFFLLERSDLLTDVAALDGEAQAEHEEVMRLVRDVQAGDDEDGAGPGWDAVSEIMKDMHNTSSRSLTLLPSQPKIFHGRSAEMAAILSLFTASSPRIAILGTGGMGKTSLAKAVLHDRDIIDAFGDRRHFVPCDAAATKIELAAVLAEYLGVRGGMQARDRTRFVVKHLEKAPKTLLVLDNLETAWEPAEGRAEVEGLLGLLAGIPHVALLVTMRGAERPAQVQWTRPFLPPLKRLSPEAAYETFRDIADSVEEDEYLPSILELSDNMPLALTLLAHLVADEGDCKTILDRWEHENTGLLSDGIDKRSNLDMSIALSLASPRMAAQPGARELLSILSILPDGLADADLAQSELVLASNILAAKSALLRTALAYVGDQGRLQVLVPIREYMHRVAPPGAGLVGPLRRHYQALLQIYHAHRGTLGQTGVVARITANFGNVHSVLSQGLTAADPAVVGAAIESTCVLDMFALSAGKGELVLMKRIPGILAQMDPPNHYLSVLYYTRFIQMWRYHPVPDAEAVFQRTLDDCVHFDNTAVKCWLYIAIGSYYQYHDHSPAKALKMYELCRSTAVSGGNTMRECDALDSIANVHWMTGQLLECRQAAVAAQALAVATTDLYREARSLHTESMACHSLGLFPASVSQNERARHLLALCGLAGGEVEIGILGSLAEVRKEQSDYTAARETQQAIWERVSGRDDPFIHAMAQLNLAELDVPLGAARAAVDANVSAAREGFAAIGFSKGGPICDMVQGDLELREGHYAEAQRLLEGCFRGAIGEDGEITSYCLERLANSARWGAGWADAWTYVLLAQGVKSHRKLPLLKALQYIGDIFLRRRDPDTASALYTVALEGYAQMNVFRGQGETLEALGKIARESDRDEEAQALWSKAIPFLERSSQQMAAEVLRVEMAQLRMRDLDIRQPQATMGY</sequence>
<dbReference type="AlphaFoldDB" id="A0A8H6VQS8"/>
<dbReference type="GO" id="GO:0043531">
    <property type="term" value="F:ADP binding"/>
    <property type="evidence" value="ECO:0007669"/>
    <property type="project" value="InterPro"/>
</dbReference>
<dbReference type="PRINTS" id="PR00364">
    <property type="entry name" value="DISEASERSIST"/>
</dbReference>
<dbReference type="CDD" id="cd21037">
    <property type="entry name" value="MLKL_NTD"/>
    <property type="match status" value="1"/>
</dbReference>
<comment type="caution">
    <text evidence="2">The sequence shown here is derived from an EMBL/GenBank/DDBJ whole genome shotgun (WGS) entry which is preliminary data.</text>
</comment>
<organism evidence="2 3">
    <name type="scientific">Mycena indigotica</name>
    <dbReference type="NCBI Taxonomy" id="2126181"/>
    <lineage>
        <taxon>Eukaryota</taxon>
        <taxon>Fungi</taxon>
        <taxon>Dikarya</taxon>
        <taxon>Basidiomycota</taxon>
        <taxon>Agaricomycotina</taxon>
        <taxon>Agaricomycetes</taxon>
        <taxon>Agaricomycetidae</taxon>
        <taxon>Agaricales</taxon>
        <taxon>Marasmiineae</taxon>
        <taxon>Mycenaceae</taxon>
        <taxon>Mycena</taxon>
    </lineage>
</organism>
<dbReference type="SUPFAM" id="SSF48452">
    <property type="entry name" value="TPR-like"/>
    <property type="match status" value="1"/>
</dbReference>
<evidence type="ECO:0000313" key="2">
    <source>
        <dbReference type="EMBL" id="KAF7290279.1"/>
    </source>
</evidence>
<gene>
    <name evidence="2" type="ORF">MIND_01341800</name>
</gene>
<dbReference type="EMBL" id="JACAZF010000015">
    <property type="protein sequence ID" value="KAF7290279.1"/>
    <property type="molecule type" value="Genomic_DNA"/>
</dbReference>
<dbReference type="GO" id="GO:0007166">
    <property type="term" value="P:cell surface receptor signaling pathway"/>
    <property type="evidence" value="ECO:0007669"/>
    <property type="project" value="InterPro"/>
</dbReference>
<dbReference type="PANTHER" id="PTHR47691:SF3">
    <property type="entry name" value="HTH-TYPE TRANSCRIPTIONAL REGULATOR RV0890C-RELATED"/>
    <property type="match status" value="1"/>
</dbReference>
<reference evidence="2" key="1">
    <citation type="submission" date="2020-05" db="EMBL/GenBank/DDBJ databases">
        <title>Mycena genomes resolve the evolution of fungal bioluminescence.</title>
        <authorList>
            <person name="Tsai I.J."/>
        </authorList>
    </citation>
    <scope>NUCLEOTIDE SEQUENCE</scope>
    <source>
        <strain evidence="2">171206Taipei</strain>
    </source>
</reference>
<name>A0A8H6VQS8_9AGAR</name>
<dbReference type="InterPro" id="IPR011990">
    <property type="entry name" value="TPR-like_helical_dom_sf"/>
</dbReference>
<protein>
    <submittedName>
        <fullName evidence="2">ATPase-AAA-core domain-containing protein</fullName>
    </submittedName>
</protein>
<dbReference type="GeneID" id="59352377"/>
<accession>A0A8H6VQS8</accession>
<dbReference type="PANTHER" id="PTHR47691">
    <property type="entry name" value="REGULATOR-RELATED"/>
    <property type="match status" value="1"/>
</dbReference>
<evidence type="ECO:0000313" key="3">
    <source>
        <dbReference type="Proteomes" id="UP000636479"/>
    </source>
</evidence>
<dbReference type="Proteomes" id="UP000636479">
    <property type="component" value="Unassembled WGS sequence"/>
</dbReference>
<feature type="domain" description="Novel STAND NTPase 1" evidence="1">
    <location>
        <begin position="232"/>
        <end position="375"/>
    </location>
</feature>
<dbReference type="OrthoDB" id="1534087at2759"/>
<evidence type="ECO:0000259" key="1">
    <source>
        <dbReference type="Pfam" id="PF20703"/>
    </source>
</evidence>
<dbReference type="Pfam" id="PF20703">
    <property type="entry name" value="nSTAND1"/>
    <property type="match status" value="1"/>
</dbReference>
<dbReference type="Gene3D" id="1.25.40.10">
    <property type="entry name" value="Tetratricopeptide repeat domain"/>
    <property type="match status" value="2"/>
</dbReference>
<proteinExistence type="predicted"/>
<dbReference type="InterPro" id="IPR027417">
    <property type="entry name" value="P-loop_NTPase"/>
</dbReference>
<keyword evidence="3" id="KW-1185">Reference proteome</keyword>
<dbReference type="Gene3D" id="3.40.50.300">
    <property type="entry name" value="P-loop containing nucleotide triphosphate hydrolases"/>
    <property type="match status" value="1"/>
</dbReference>
<dbReference type="SUPFAM" id="SSF52540">
    <property type="entry name" value="P-loop containing nucleoside triphosphate hydrolases"/>
    <property type="match status" value="1"/>
</dbReference>
<dbReference type="Gene3D" id="1.20.930.20">
    <property type="entry name" value="Adaptor protein Cbl, N-terminal domain"/>
    <property type="match status" value="1"/>
</dbReference>
<dbReference type="InterPro" id="IPR049052">
    <property type="entry name" value="nSTAND1"/>
</dbReference>
<dbReference type="InterPro" id="IPR059179">
    <property type="entry name" value="MLKL-like_MCAfunc"/>
</dbReference>